<keyword evidence="3" id="KW-0326">Glycosidase</keyword>
<dbReference type="InterPro" id="IPR006286">
    <property type="entry name" value="C56_PfpI-like"/>
</dbReference>
<dbReference type="GO" id="GO:0006508">
    <property type="term" value="P:proteolysis"/>
    <property type="evidence" value="ECO:0007669"/>
    <property type="project" value="UniProtKB-KW"/>
</dbReference>
<dbReference type="Proteomes" id="UP000552700">
    <property type="component" value="Unassembled WGS sequence"/>
</dbReference>
<name>A0A841IXZ7_9SPHN</name>
<dbReference type="PANTHER" id="PTHR42733">
    <property type="entry name" value="DJ-1 PROTEIN"/>
    <property type="match status" value="1"/>
</dbReference>
<dbReference type="PANTHER" id="PTHR42733:SF12">
    <property type="entry name" value="PROTEINASE"/>
    <property type="match status" value="1"/>
</dbReference>
<dbReference type="AlphaFoldDB" id="A0A841IXZ7"/>
<protein>
    <submittedName>
        <fullName evidence="3">Protease I</fullName>
        <ecNumber evidence="3">3.2.-.-</ecNumber>
    </submittedName>
</protein>
<keyword evidence="4" id="KW-1185">Reference proteome</keyword>
<organism evidence="3 4">
    <name type="scientific">Sphingobium subterraneum</name>
    <dbReference type="NCBI Taxonomy" id="627688"/>
    <lineage>
        <taxon>Bacteria</taxon>
        <taxon>Pseudomonadati</taxon>
        <taxon>Pseudomonadota</taxon>
        <taxon>Alphaproteobacteria</taxon>
        <taxon>Sphingomonadales</taxon>
        <taxon>Sphingomonadaceae</taxon>
        <taxon>Sphingobium</taxon>
    </lineage>
</organism>
<gene>
    <name evidence="3" type="ORF">FHS92_001558</name>
</gene>
<evidence type="ECO:0000256" key="1">
    <source>
        <dbReference type="ARBA" id="ARBA00008542"/>
    </source>
</evidence>
<comment type="similarity">
    <text evidence="1">Belongs to the peptidase C56 family.</text>
</comment>
<reference evidence="3 4" key="1">
    <citation type="submission" date="2020-08" db="EMBL/GenBank/DDBJ databases">
        <title>Genomic Encyclopedia of Type Strains, Phase IV (KMG-IV): sequencing the most valuable type-strain genomes for metagenomic binning, comparative biology and taxonomic classification.</title>
        <authorList>
            <person name="Goeker M."/>
        </authorList>
    </citation>
    <scope>NUCLEOTIDE SEQUENCE [LARGE SCALE GENOMIC DNA]</scope>
    <source>
        <strain evidence="3 4">DSM 102255</strain>
    </source>
</reference>
<dbReference type="GO" id="GO:0016798">
    <property type="term" value="F:hydrolase activity, acting on glycosyl bonds"/>
    <property type="evidence" value="ECO:0007669"/>
    <property type="project" value="UniProtKB-KW"/>
</dbReference>
<dbReference type="NCBIfam" id="TIGR01382">
    <property type="entry name" value="PfpI"/>
    <property type="match status" value="1"/>
</dbReference>
<dbReference type="SUPFAM" id="SSF52317">
    <property type="entry name" value="Class I glutamine amidotransferase-like"/>
    <property type="match status" value="1"/>
</dbReference>
<dbReference type="Pfam" id="PF01965">
    <property type="entry name" value="DJ-1_PfpI"/>
    <property type="match status" value="1"/>
</dbReference>
<dbReference type="RefSeq" id="WP_184079295.1">
    <property type="nucleotide sequence ID" value="NZ_JACIJP010000002.1"/>
</dbReference>
<accession>A0A841IXZ7</accession>
<sequence>MALDPSNETRQDDSERRIEGARILIIATHGFEQSELMVPLRALRERGARVDVATPDAETIRGWKDKNWGDPIDADLAIADARMADYDALVIPGGQMNPDMLRMNTQAVELVRACERGGKVLAAICHGPWMLAEADVIDGVQVTSWPSLTVDLENAGAIWTDETVVVDDNIITSRNPGDLDAFVDAITTLVAEQRAELPVA</sequence>
<dbReference type="PROSITE" id="PS51276">
    <property type="entry name" value="PEPTIDASE_C56_PFPI"/>
    <property type="match status" value="1"/>
</dbReference>
<comment type="caution">
    <text evidence="3">The sequence shown here is derived from an EMBL/GenBank/DDBJ whole genome shotgun (WGS) entry which is preliminary data.</text>
</comment>
<dbReference type="EC" id="3.2.-.-" evidence="3"/>
<evidence type="ECO:0000313" key="3">
    <source>
        <dbReference type="EMBL" id="MBB6123829.1"/>
    </source>
</evidence>
<dbReference type="GO" id="GO:0008233">
    <property type="term" value="F:peptidase activity"/>
    <property type="evidence" value="ECO:0007669"/>
    <property type="project" value="UniProtKB-KW"/>
</dbReference>
<proteinExistence type="inferred from homology"/>
<evidence type="ECO:0000313" key="4">
    <source>
        <dbReference type="Proteomes" id="UP000552700"/>
    </source>
</evidence>
<dbReference type="InterPro" id="IPR029062">
    <property type="entry name" value="Class_I_gatase-like"/>
</dbReference>
<dbReference type="CDD" id="cd03134">
    <property type="entry name" value="GATase1_PfpI_like"/>
    <property type="match status" value="1"/>
</dbReference>
<keyword evidence="3" id="KW-0645">Protease</keyword>
<dbReference type="Gene3D" id="3.40.50.880">
    <property type="match status" value="1"/>
</dbReference>
<feature type="domain" description="DJ-1/PfpI" evidence="2">
    <location>
        <begin position="22"/>
        <end position="187"/>
    </location>
</feature>
<dbReference type="EMBL" id="JACIJP010000002">
    <property type="protein sequence ID" value="MBB6123829.1"/>
    <property type="molecule type" value="Genomic_DNA"/>
</dbReference>
<dbReference type="InterPro" id="IPR002818">
    <property type="entry name" value="DJ-1/PfpI"/>
</dbReference>
<keyword evidence="3" id="KW-0378">Hydrolase</keyword>
<evidence type="ECO:0000259" key="2">
    <source>
        <dbReference type="Pfam" id="PF01965"/>
    </source>
</evidence>